<organism evidence="2 3">
    <name type="scientific">Oculimacula yallundae</name>
    <dbReference type="NCBI Taxonomy" id="86028"/>
    <lineage>
        <taxon>Eukaryota</taxon>
        <taxon>Fungi</taxon>
        <taxon>Dikarya</taxon>
        <taxon>Ascomycota</taxon>
        <taxon>Pezizomycotina</taxon>
        <taxon>Leotiomycetes</taxon>
        <taxon>Helotiales</taxon>
        <taxon>Ploettnerulaceae</taxon>
        <taxon>Oculimacula</taxon>
    </lineage>
</organism>
<reference evidence="2 3" key="1">
    <citation type="journal article" date="2024" name="Commun. Biol.">
        <title>Comparative genomic analysis of thermophilic fungi reveals convergent evolutionary adaptations and gene losses.</title>
        <authorList>
            <person name="Steindorff A.S."/>
            <person name="Aguilar-Pontes M.V."/>
            <person name="Robinson A.J."/>
            <person name="Andreopoulos B."/>
            <person name="LaButti K."/>
            <person name="Kuo A."/>
            <person name="Mondo S."/>
            <person name="Riley R."/>
            <person name="Otillar R."/>
            <person name="Haridas S."/>
            <person name="Lipzen A."/>
            <person name="Grimwood J."/>
            <person name="Schmutz J."/>
            <person name="Clum A."/>
            <person name="Reid I.D."/>
            <person name="Moisan M.C."/>
            <person name="Butler G."/>
            <person name="Nguyen T.T.M."/>
            <person name="Dewar K."/>
            <person name="Conant G."/>
            <person name="Drula E."/>
            <person name="Henrissat B."/>
            <person name="Hansel C."/>
            <person name="Singer S."/>
            <person name="Hutchinson M.I."/>
            <person name="de Vries R.P."/>
            <person name="Natvig D.O."/>
            <person name="Powell A.J."/>
            <person name="Tsang A."/>
            <person name="Grigoriev I.V."/>
        </authorList>
    </citation>
    <scope>NUCLEOTIDE SEQUENCE [LARGE SCALE GENOMIC DNA]</scope>
    <source>
        <strain evidence="2 3">CBS 494.80</strain>
    </source>
</reference>
<sequence>MFEKWPADQVTDPRPTNEPANRTITEKNKNENDCKQKYTTLRMTTIPYPGTAPNRWWKVNACQKCTHDELASHTSIARPIRSNAIRTPIQHAHPRPCTAMPYHAMHPRFRYRCDSMIDSIAQKLHLPLAPINQTNQTHRGGIL</sequence>
<protein>
    <submittedName>
        <fullName evidence="2">Uncharacterized protein</fullName>
    </submittedName>
</protein>
<name>A0ABR4BX40_9HELO</name>
<evidence type="ECO:0000313" key="3">
    <source>
        <dbReference type="Proteomes" id="UP001595075"/>
    </source>
</evidence>
<proteinExistence type="predicted"/>
<dbReference type="Proteomes" id="UP001595075">
    <property type="component" value="Unassembled WGS sequence"/>
</dbReference>
<keyword evidence="3" id="KW-1185">Reference proteome</keyword>
<evidence type="ECO:0000256" key="1">
    <source>
        <dbReference type="SAM" id="MobiDB-lite"/>
    </source>
</evidence>
<comment type="caution">
    <text evidence="2">The sequence shown here is derived from an EMBL/GenBank/DDBJ whole genome shotgun (WGS) entry which is preliminary data.</text>
</comment>
<accession>A0ABR4BX40</accession>
<gene>
    <name evidence="2" type="ORF">VTL71DRAFT_6486</name>
</gene>
<dbReference type="EMBL" id="JAZHXI010000017">
    <property type="protein sequence ID" value="KAL2062220.1"/>
    <property type="molecule type" value="Genomic_DNA"/>
</dbReference>
<evidence type="ECO:0000313" key="2">
    <source>
        <dbReference type="EMBL" id="KAL2062220.1"/>
    </source>
</evidence>
<feature type="region of interest" description="Disordered" evidence="1">
    <location>
        <begin position="1"/>
        <end position="28"/>
    </location>
</feature>